<feature type="modified residue" description="4-aspartylphosphate" evidence="2">
    <location>
        <position position="70"/>
    </location>
</feature>
<evidence type="ECO:0000256" key="1">
    <source>
        <dbReference type="ARBA" id="ARBA00023125"/>
    </source>
</evidence>
<dbReference type="InterPro" id="IPR000792">
    <property type="entry name" value="Tscrpt_reg_LuxR_C"/>
</dbReference>
<dbReference type="RefSeq" id="WP_049697692.1">
    <property type="nucleotide sequence ID" value="NZ_JAQDQF010000002.1"/>
</dbReference>
<name>A0ABR5IFM8_9ACTN</name>
<dbReference type="Pfam" id="PF00072">
    <property type="entry name" value="Response_reg"/>
    <property type="match status" value="1"/>
</dbReference>
<organism evidence="4 5">
    <name type="scientific">Gordonia jacobaea</name>
    <dbReference type="NCBI Taxonomy" id="122202"/>
    <lineage>
        <taxon>Bacteria</taxon>
        <taxon>Bacillati</taxon>
        <taxon>Actinomycetota</taxon>
        <taxon>Actinomycetes</taxon>
        <taxon>Mycobacteriales</taxon>
        <taxon>Gordoniaceae</taxon>
        <taxon>Gordonia</taxon>
    </lineage>
</organism>
<dbReference type="InterPro" id="IPR011006">
    <property type="entry name" value="CheY-like_superfamily"/>
</dbReference>
<dbReference type="InterPro" id="IPR001789">
    <property type="entry name" value="Sig_transdc_resp-reg_receiver"/>
</dbReference>
<keyword evidence="5" id="KW-1185">Reference proteome</keyword>
<comment type="caution">
    <text evidence="4">The sequence shown here is derived from an EMBL/GenBank/DDBJ whole genome shotgun (WGS) entry which is preliminary data.</text>
</comment>
<dbReference type="InterPro" id="IPR039420">
    <property type="entry name" value="WalR-like"/>
</dbReference>
<accession>A0ABR5IFM8</accession>
<dbReference type="Gene3D" id="3.40.50.2300">
    <property type="match status" value="1"/>
</dbReference>
<dbReference type="Proteomes" id="UP000037247">
    <property type="component" value="Unassembled WGS sequence"/>
</dbReference>
<dbReference type="EMBL" id="LDTZ01000014">
    <property type="protein sequence ID" value="KNA92470.1"/>
    <property type="molecule type" value="Genomic_DNA"/>
</dbReference>
<protein>
    <recommendedName>
        <fullName evidence="3">Response regulatory domain-containing protein</fullName>
    </recommendedName>
</protein>
<evidence type="ECO:0000313" key="4">
    <source>
        <dbReference type="EMBL" id="KNA92470.1"/>
    </source>
</evidence>
<feature type="domain" description="Response regulatory" evidence="3">
    <location>
        <begin position="13"/>
        <end position="134"/>
    </location>
</feature>
<evidence type="ECO:0000313" key="5">
    <source>
        <dbReference type="Proteomes" id="UP000037247"/>
    </source>
</evidence>
<sequence length="231" mass="24848">MVNSEESESQIRRIGVIDDHDSVIEGLRGFFADTRDLQLVVGAHTVEELLAQLGPGSPDMGVPLDLVVLDLRLGDGSTPARNIAELSQAGVATLVYTSGDEPYLVRDAAGAGTLGVVRKNATKAEVCAAVRTAAAGSTVVSMDWAAALDSDPQFVDLPTRLREVLELYAAGGSGAHVARVMGLSPDTVNEYIERIRSKYREVHRDAPTKTDLYKRAVEDGWLPMPRRNPPK</sequence>
<dbReference type="InterPro" id="IPR016032">
    <property type="entry name" value="Sig_transdc_resp-reg_C-effctor"/>
</dbReference>
<gene>
    <name evidence="4" type="ORF">ABW18_03900</name>
</gene>
<reference evidence="4 5" key="1">
    <citation type="submission" date="2015-05" db="EMBL/GenBank/DDBJ databases">
        <title>Draft genome sequence of the bacterium Gordonia jacobaea a new member of the Gordonia genus.</title>
        <authorList>
            <person name="Jimenez-Galisteo G."/>
            <person name="Dominguez A."/>
            <person name="Munoz E."/>
            <person name="Vinas M."/>
        </authorList>
    </citation>
    <scope>NUCLEOTIDE SEQUENCE [LARGE SCALE GENOMIC DNA]</scope>
    <source>
        <strain evidence="5">mv1</strain>
    </source>
</reference>
<keyword evidence="1" id="KW-0238">DNA-binding</keyword>
<dbReference type="Pfam" id="PF00196">
    <property type="entry name" value="GerE"/>
    <property type="match status" value="1"/>
</dbReference>
<dbReference type="PROSITE" id="PS50110">
    <property type="entry name" value="RESPONSE_REGULATORY"/>
    <property type="match status" value="1"/>
</dbReference>
<dbReference type="SUPFAM" id="SSF46894">
    <property type="entry name" value="C-terminal effector domain of the bipartite response regulators"/>
    <property type="match status" value="1"/>
</dbReference>
<dbReference type="SUPFAM" id="SSF52172">
    <property type="entry name" value="CheY-like"/>
    <property type="match status" value="1"/>
</dbReference>
<dbReference type="InterPro" id="IPR036388">
    <property type="entry name" value="WH-like_DNA-bd_sf"/>
</dbReference>
<evidence type="ECO:0000259" key="3">
    <source>
        <dbReference type="PROSITE" id="PS50110"/>
    </source>
</evidence>
<keyword evidence="2" id="KW-0597">Phosphoprotein</keyword>
<dbReference type="Gene3D" id="1.10.10.10">
    <property type="entry name" value="Winged helix-like DNA-binding domain superfamily/Winged helix DNA-binding domain"/>
    <property type="match status" value="1"/>
</dbReference>
<evidence type="ECO:0000256" key="2">
    <source>
        <dbReference type="PROSITE-ProRule" id="PRU00169"/>
    </source>
</evidence>
<proteinExistence type="predicted"/>
<dbReference type="PANTHER" id="PTHR43214">
    <property type="entry name" value="TWO-COMPONENT RESPONSE REGULATOR"/>
    <property type="match status" value="1"/>
</dbReference>